<dbReference type="EMBL" id="CP042326">
    <property type="protein sequence ID" value="QDZ39145.1"/>
    <property type="molecule type" value="Genomic_DNA"/>
</dbReference>
<protein>
    <submittedName>
        <fullName evidence="3">RcnB family protein</fullName>
    </submittedName>
</protein>
<dbReference type="Proteomes" id="UP000318453">
    <property type="component" value="Chromosome"/>
</dbReference>
<keyword evidence="2" id="KW-0812">Transmembrane</keyword>
<dbReference type="Pfam" id="PF11776">
    <property type="entry name" value="RcnB"/>
    <property type="match status" value="1"/>
</dbReference>
<gene>
    <name evidence="3" type="ORF">FRE64_03865</name>
</gene>
<feature type="region of interest" description="Disordered" evidence="1">
    <location>
        <begin position="90"/>
        <end position="142"/>
    </location>
</feature>
<evidence type="ECO:0000313" key="3">
    <source>
        <dbReference type="EMBL" id="QDZ39145.1"/>
    </source>
</evidence>
<proteinExistence type="predicted"/>
<reference evidence="3" key="1">
    <citation type="submission" date="2019-08" db="EMBL/GenBank/DDBJ databases">
        <title>Carotenoids and Carotenoid Binding Proteins in the Halophilic Cyanobacterium Euhalothece sp. ZM00.</title>
        <authorList>
            <person name="Cho S.M."/>
            <person name="Song J.Y."/>
            <person name="Park Y.-I."/>
        </authorList>
    </citation>
    <scope>NUCLEOTIDE SEQUENCE [LARGE SCALE GENOMIC DNA]</scope>
    <source>
        <strain evidence="3">Z-M001</strain>
    </source>
</reference>
<keyword evidence="2" id="KW-1133">Transmembrane helix</keyword>
<evidence type="ECO:0000256" key="1">
    <source>
        <dbReference type="SAM" id="MobiDB-lite"/>
    </source>
</evidence>
<keyword evidence="4" id="KW-1185">Reference proteome</keyword>
<keyword evidence="2" id="KW-0472">Membrane</keyword>
<feature type="compositionally biased region" description="Low complexity" evidence="1">
    <location>
        <begin position="123"/>
        <end position="136"/>
    </location>
</feature>
<dbReference type="Gene3D" id="3.10.450.160">
    <property type="entry name" value="inner membrane protein cigr"/>
    <property type="match status" value="1"/>
</dbReference>
<dbReference type="NCBIfam" id="NF040487">
    <property type="entry name" value="T3SS_CigR_fam"/>
    <property type="match status" value="1"/>
</dbReference>
<accession>A0A5B8NLL3</accession>
<evidence type="ECO:0000256" key="2">
    <source>
        <dbReference type="SAM" id="Phobius"/>
    </source>
</evidence>
<dbReference type="AlphaFoldDB" id="A0A5B8NLL3"/>
<feature type="compositionally biased region" description="Gly residues" evidence="1">
    <location>
        <begin position="106"/>
        <end position="122"/>
    </location>
</feature>
<dbReference type="OrthoDB" id="514307at2"/>
<dbReference type="InterPro" id="IPR024572">
    <property type="entry name" value="RcnB"/>
</dbReference>
<sequence length="232" mass="26258">MPDFYEAADKTTDWACERLYQKQRNFMYPRSPMGMNFDIPTKLWELSLTTLVLKPEQLYAKKMMSKNLWLKYLPVFLLIGGFFQPLAMAQPPQNPQTEPQLLTQGRGVGNSGRGNPGRGNSGRGNPNRGRSGNGSSTQQELINVSIDKREIRDFVERRDYTGYSSLPPGIRRNLARGKPIPPGIAKQRRVPTRLQERLPDYSGYEWRIYGNDLVLVATANGIIAEVLSGILR</sequence>
<dbReference type="RefSeq" id="WP_146294751.1">
    <property type="nucleotide sequence ID" value="NZ_CP042326.1"/>
</dbReference>
<feature type="transmembrane region" description="Helical" evidence="2">
    <location>
        <begin position="68"/>
        <end position="87"/>
    </location>
</feature>
<evidence type="ECO:0000313" key="4">
    <source>
        <dbReference type="Proteomes" id="UP000318453"/>
    </source>
</evidence>
<name>A0A5B8NLL3_9CHRO</name>
<organism evidence="3 4">
    <name type="scientific">Euhalothece natronophila Z-M001</name>
    <dbReference type="NCBI Taxonomy" id="522448"/>
    <lineage>
        <taxon>Bacteria</taxon>
        <taxon>Bacillati</taxon>
        <taxon>Cyanobacteriota</taxon>
        <taxon>Cyanophyceae</taxon>
        <taxon>Oscillatoriophycideae</taxon>
        <taxon>Chroococcales</taxon>
        <taxon>Halothecacae</taxon>
        <taxon>Halothece cluster</taxon>
        <taxon>Euhalothece</taxon>
    </lineage>
</organism>
<dbReference type="KEGG" id="enn:FRE64_03865"/>